<name>A0A8X6P7R6_NEPPI</name>
<evidence type="ECO:0000313" key="2">
    <source>
        <dbReference type="Proteomes" id="UP000887013"/>
    </source>
</evidence>
<protein>
    <recommendedName>
        <fullName evidence="3">RNase H type-1 domain-containing protein</fullName>
    </recommendedName>
</protein>
<comment type="caution">
    <text evidence="1">The sequence shown here is derived from an EMBL/GenBank/DDBJ whole genome shotgun (WGS) entry which is preliminary data.</text>
</comment>
<dbReference type="EMBL" id="BMAW01066773">
    <property type="protein sequence ID" value="GFT56321.1"/>
    <property type="molecule type" value="Genomic_DNA"/>
</dbReference>
<dbReference type="OrthoDB" id="6424749at2759"/>
<dbReference type="InterPro" id="IPR012337">
    <property type="entry name" value="RNaseH-like_sf"/>
</dbReference>
<dbReference type="AlphaFoldDB" id="A0A8X6P7R6"/>
<evidence type="ECO:0008006" key="3">
    <source>
        <dbReference type="Google" id="ProtNLM"/>
    </source>
</evidence>
<accession>A0A8X6P7R6</accession>
<organism evidence="1 2">
    <name type="scientific">Nephila pilipes</name>
    <name type="common">Giant wood spider</name>
    <name type="synonym">Nephila maculata</name>
    <dbReference type="NCBI Taxonomy" id="299642"/>
    <lineage>
        <taxon>Eukaryota</taxon>
        <taxon>Metazoa</taxon>
        <taxon>Ecdysozoa</taxon>
        <taxon>Arthropoda</taxon>
        <taxon>Chelicerata</taxon>
        <taxon>Arachnida</taxon>
        <taxon>Araneae</taxon>
        <taxon>Araneomorphae</taxon>
        <taxon>Entelegynae</taxon>
        <taxon>Araneoidea</taxon>
        <taxon>Nephilidae</taxon>
        <taxon>Nephila</taxon>
    </lineage>
</organism>
<reference evidence="1" key="1">
    <citation type="submission" date="2020-08" db="EMBL/GenBank/DDBJ databases">
        <title>Multicomponent nature underlies the extraordinary mechanical properties of spider dragline silk.</title>
        <authorList>
            <person name="Kono N."/>
            <person name="Nakamura H."/>
            <person name="Mori M."/>
            <person name="Yoshida Y."/>
            <person name="Ohtoshi R."/>
            <person name="Malay A.D."/>
            <person name="Moran D.A.P."/>
            <person name="Tomita M."/>
            <person name="Numata K."/>
            <person name="Arakawa K."/>
        </authorList>
    </citation>
    <scope>NUCLEOTIDE SEQUENCE</scope>
</reference>
<sequence length="128" mass="14132">MNGVTDAQVYCEYFSHYLSLGTAKSPFDGEVGAIKVAHLNTYPPFFYQAVIFSDSQAAILAITNCSLAPSSMSVMQCRSLMGNMCEKYKMIALQWILSHCGIPSNENEDVLTKKDCLVNQAPYNPVSF</sequence>
<keyword evidence="2" id="KW-1185">Reference proteome</keyword>
<proteinExistence type="predicted"/>
<dbReference type="SUPFAM" id="SSF53098">
    <property type="entry name" value="Ribonuclease H-like"/>
    <property type="match status" value="1"/>
</dbReference>
<gene>
    <name evidence="1" type="ORF">NPIL_579321</name>
</gene>
<dbReference type="Gene3D" id="3.30.420.10">
    <property type="entry name" value="Ribonuclease H-like superfamily/Ribonuclease H"/>
    <property type="match status" value="1"/>
</dbReference>
<dbReference type="InterPro" id="IPR036397">
    <property type="entry name" value="RNaseH_sf"/>
</dbReference>
<dbReference type="Proteomes" id="UP000887013">
    <property type="component" value="Unassembled WGS sequence"/>
</dbReference>
<dbReference type="GO" id="GO:0003676">
    <property type="term" value="F:nucleic acid binding"/>
    <property type="evidence" value="ECO:0007669"/>
    <property type="project" value="InterPro"/>
</dbReference>
<evidence type="ECO:0000313" key="1">
    <source>
        <dbReference type="EMBL" id="GFT56321.1"/>
    </source>
</evidence>